<dbReference type="AlphaFoldDB" id="A0A5A7PR13"/>
<protein>
    <submittedName>
        <fullName evidence="2">DNA-binding storekeeper protein-relatedtranscriptional regulator</fullName>
    </submittedName>
</protein>
<comment type="caution">
    <text evidence="2">The sequence shown here is derived from an EMBL/GenBank/DDBJ whole genome shotgun (WGS) entry which is preliminary data.</text>
</comment>
<reference evidence="3" key="1">
    <citation type="journal article" date="2019" name="Curr. Biol.">
        <title>Genome Sequence of Striga asiatica Provides Insight into the Evolution of Plant Parasitism.</title>
        <authorList>
            <person name="Yoshida S."/>
            <person name="Kim S."/>
            <person name="Wafula E.K."/>
            <person name="Tanskanen J."/>
            <person name="Kim Y.M."/>
            <person name="Honaas L."/>
            <person name="Yang Z."/>
            <person name="Spallek T."/>
            <person name="Conn C.E."/>
            <person name="Ichihashi Y."/>
            <person name="Cheong K."/>
            <person name="Cui S."/>
            <person name="Der J.P."/>
            <person name="Gundlach H."/>
            <person name="Jiao Y."/>
            <person name="Hori C."/>
            <person name="Ishida J.K."/>
            <person name="Kasahara H."/>
            <person name="Kiba T."/>
            <person name="Kim M.S."/>
            <person name="Koo N."/>
            <person name="Laohavisit A."/>
            <person name="Lee Y.H."/>
            <person name="Lumba S."/>
            <person name="McCourt P."/>
            <person name="Mortimer J.C."/>
            <person name="Mutuku J.M."/>
            <person name="Nomura T."/>
            <person name="Sasaki-Sekimoto Y."/>
            <person name="Seto Y."/>
            <person name="Wang Y."/>
            <person name="Wakatake T."/>
            <person name="Sakakibara H."/>
            <person name="Demura T."/>
            <person name="Yamaguchi S."/>
            <person name="Yoneyama K."/>
            <person name="Manabe R.I."/>
            <person name="Nelson D.C."/>
            <person name="Schulman A.H."/>
            <person name="Timko M.P."/>
            <person name="dePamphilis C.W."/>
            <person name="Choi D."/>
            <person name="Shirasu K."/>
        </authorList>
    </citation>
    <scope>NUCLEOTIDE SEQUENCE [LARGE SCALE GENOMIC DNA]</scope>
    <source>
        <strain evidence="3">cv. UVA1</strain>
    </source>
</reference>
<name>A0A5A7PR13_STRAF</name>
<evidence type="ECO:0000256" key="1">
    <source>
        <dbReference type="SAM" id="MobiDB-lite"/>
    </source>
</evidence>
<feature type="region of interest" description="Disordered" evidence="1">
    <location>
        <begin position="1"/>
        <end position="96"/>
    </location>
</feature>
<feature type="non-terminal residue" evidence="2">
    <location>
        <position position="117"/>
    </location>
</feature>
<organism evidence="2 3">
    <name type="scientific">Striga asiatica</name>
    <name type="common">Asiatic witchweed</name>
    <name type="synonym">Buchnera asiatica</name>
    <dbReference type="NCBI Taxonomy" id="4170"/>
    <lineage>
        <taxon>Eukaryota</taxon>
        <taxon>Viridiplantae</taxon>
        <taxon>Streptophyta</taxon>
        <taxon>Embryophyta</taxon>
        <taxon>Tracheophyta</taxon>
        <taxon>Spermatophyta</taxon>
        <taxon>Magnoliopsida</taxon>
        <taxon>eudicotyledons</taxon>
        <taxon>Gunneridae</taxon>
        <taxon>Pentapetalae</taxon>
        <taxon>asterids</taxon>
        <taxon>lamiids</taxon>
        <taxon>Lamiales</taxon>
        <taxon>Orobanchaceae</taxon>
        <taxon>Buchnereae</taxon>
        <taxon>Striga</taxon>
    </lineage>
</organism>
<evidence type="ECO:0000313" key="2">
    <source>
        <dbReference type="EMBL" id="GER35395.1"/>
    </source>
</evidence>
<sequence length="117" mass="12810">MSKARELVSSETSSGEEQTDDSSSEEIESEPEPIRKSSAPPAAARKPQTPSLDGPLPAARSTRKRAVEEGKVTEPTVTKKSKNSKKAEPETSEKKQLFQRIWSEADEIAILNGILQF</sequence>
<feature type="compositionally biased region" description="Basic and acidic residues" evidence="1">
    <location>
        <begin position="85"/>
        <end position="96"/>
    </location>
</feature>
<accession>A0A5A7PR13</accession>
<dbReference type="OrthoDB" id="661680at2759"/>
<gene>
    <name evidence="2" type="ORF">STAS_11664</name>
</gene>
<feature type="compositionally biased region" description="Acidic residues" evidence="1">
    <location>
        <begin position="17"/>
        <end position="31"/>
    </location>
</feature>
<keyword evidence="3" id="KW-1185">Reference proteome</keyword>
<proteinExistence type="predicted"/>
<feature type="compositionally biased region" description="Low complexity" evidence="1">
    <location>
        <begin position="36"/>
        <end position="47"/>
    </location>
</feature>
<dbReference type="EMBL" id="BKCP01004961">
    <property type="protein sequence ID" value="GER35395.1"/>
    <property type="molecule type" value="Genomic_DNA"/>
</dbReference>
<keyword evidence="2" id="KW-0238">DNA-binding</keyword>
<dbReference type="GO" id="GO:0003677">
    <property type="term" value="F:DNA binding"/>
    <property type="evidence" value="ECO:0007669"/>
    <property type="project" value="UniProtKB-KW"/>
</dbReference>
<evidence type="ECO:0000313" key="3">
    <source>
        <dbReference type="Proteomes" id="UP000325081"/>
    </source>
</evidence>
<dbReference type="Proteomes" id="UP000325081">
    <property type="component" value="Unassembled WGS sequence"/>
</dbReference>